<gene>
    <name evidence="1" type="ORF">BCR33DRAFT_736255</name>
</gene>
<dbReference type="OrthoDB" id="2140769at2759"/>
<dbReference type="EMBL" id="MCGO01000014">
    <property type="protein sequence ID" value="ORY47456.1"/>
    <property type="molecule type" value="Genomic_DNA"/>
</dbReference>
<sequence>MKCSIYTAWAQRTESSTQGTMSKNVSHTYDSFSTSRSCVGQGNGCPQDTYVFNVPTQPGAFVSTASTSCLGVATPFCMLQLIQIGLTGLGTSANNADTRNINSNFYFLTTITDPSTSMIPQDISNNKLMADRFQQEMKFTVERMYKQLLSVSLRNETSRIAQVCTSCTVQIT</sequence>
<name>A0A1Y2CKE4_9FUNG</name>
<evidence type="ECO:0000313" key="2">
    <source>
        <dbReference type="Proteomes" id="UP000193642"/>
    </source>
</evidence>
<proteinExistence type="predicted"/>
<protein>
    <submittedName>
        <fullName evidence="1">Uncharacterized protein</fullName>
    </submittedName>
</protein>
<reference evidence="1 2" key="1">
    <citation type="submission" date="2016-07" db="EMBL/GenBank/DDBJ databases">
        <title>Pervasive Adenine N6-methylation of Active Genes in Fungi.</title>
        <authorList>
            <consortium name="DOE Joint Genome Institute"/>
            <person name="Mondo S.J."/>
            <person name="Dannebaum R.O."/>
            <person name="Kuo R.C."/>
            <person name="Labutti K."/>
            <person name="Haridas S."/>
            <person name="Kuo A."/>
            <person name="Salamov A."/>
            <person name="Ahrendt S.R."/>
            <person name="Lipzen A."/>
            <person name="Sullivan W."/>
            <person name="Andreopoulos W.B."/>
            <person name="Clum A."/>
            <person name="Lindquist E."/>
            <person name="Daum C."/>
            <person name="Ramamoorthy G.K."/>
            <person name="Gryganskyi A."/>
            <person name="Culley D."/>
            <person name="Magnuson J.K."/>
            <person name="James T.Y."/>
            <person name="O'Malley M.A."/>
            <person name="Stajich J.E."/>
            <person name="Spatafora J.W."/>
            <person name="Visel A."/>
            <person name="Grigoriev I.V."/>
        </authorList>
    </citation>
    <scope>NUCLEOTIDE SEQUENCE [LARGE SCALE GENOMIC DNA]</scope>
    <source>
        <strain evidence="1 2">JEL800</strain>
    </source>
</reference>
<keyword evidence="2" id="KW-1185">Reference proteome</keyword>
<accession>A0A1Y2CKE4</accession>
<dbReference type="AlphaFoldDB" id="A0A1Y2CKE4"/>
<dbReference type="Proteomes" id="UP000193642">
    <property type="component" value="Unassembled WGS sequence"/>
</dbReference>
<comment type="caution">
    <text evidence="1">The sequence shown here is derived from an EMBL/GenBank/DDBJ whole genome shotgun (WGS) entry which is preliminary data.</text>
</comment>
<organism evidence="1 2">
    <name type="scientific">Rhizoclosmatium globosum</name>
    <dbReference type="NCBI Taxonomy" id="329046"/>
    <lineage>
        <taxon>Eukaryota</taxon>
        <taxon>Fungi</taxon>
        <taxon>Fungi incertae sedis</taxon>
        <taxon>Chytridiomycota</taxon>
        <taxon>Chytridiomycota incertae sedis</taxon>
        <taxon>Chytridiomycetes</taxon>
        <taxon>Chytridiales</taxon>
        <taxon>Chytriomycetaceae</taxon>
        <taxon>Rhizoclosmatium</taxon>
    </lineage>
</organism>
<evidence type="ECO:0000313" key="1">
    <source>
        <dbReference type="EMBL" id="ORY47456.1"/>
    </source>
</evidence>